<dbReference type="SUPFAM" id="SSF51120">
    <property type="entry name" value="beta-Roll"/>
    <property type="match status" value="1"/>
</dbReference>
<dbReference type="EMBL" id="BJCH01000027">
    <property type="protein sequence ID" value="GCL46846.1"/>
    <property type="molecule type" value="Genomic_DNA"/>
</dbReference>
<sequence length="893" mass="91221">MTVDQNSIVGLYVIYFNRAPDPEGLTFWQTQDITIEEMAAQFGASPEAKALYPFLQSPTLANPEEFIKEIYRNAFGREAEDAGLAFWSGVLEEDSSPEAVAEFVLAVAQGAQGTDQVALQNRADIALQFTQDFVNANIAFTSSVFATSSDIISTVDSTEESVTAAQAAINQAIIASQPSNTVNLTPNVDTLTANSFLAPTVSSSGQFNATFNSGDNLTGSGTNPTLTVLNTGGDTINTGAVLPTMKGIETLNVVNTGKSTLEVLGANVVGVKNVDLSDSTQVLKLSNFQTAVEKVSVNRTALTTDVPLTITIAAAALAGSEDTVAVTLNQVGSFDSTTGSATVATANKLTLGLDPVSGNNGYEKISIESKGQANLVEKLTANGSKQITITGDQNLRINKALPNTAVKLDASAFEGDLDVTAGNGTVDFLGGKGDDTVRFNGGEFTATDKVDGGEGANTLVVKASDAEAITAADTNIKNTQTLTLFDGGTATKTLRADLIGDKITTVNLTAVTAGDYTIRFAAGANSVNVLQNTSVGSTLNVEANGGGNTDSLTFTIDGDDPTTPLLTEKATIIVGKLNLNNTATPNRSIEQLNLVVNNSGAGTHTIGAITLPDAAGAVGTITITGNSSLTINGAVTAKELDASGLTEATAGTNGLIMKATSVSTVGINLTGSTFDDSLFGSTKNDFISGGAGKDTITGSGGSDQITLGDGFDTVIFNKSQVGNQALDVQASYSTVTDFLTGGTATTTDLITISNSGVTGGGSLETLKNTAVAAGNAVVTNSVAQGATVDLSTSTDNFLRITGTGNNVAANTAQQGFDAAIAGGVITVGAANIDILTSYYDSANSLMVLGVVNTNNGNANKIESGDAFTVISRFTMTSGDYANFGNAQFNTFSA</sequence>
<evidence type="ECO:0000313" key="1">
    <source>
        <dbReference type="EMBL" id="GCL46846.1"/>
    </source>
</evidence>
<proteinExistence type="predicted"/>
<dbReference type="GO" id="GO:0005509">
    <property type="term" value="F:calcium ion binding"/>
    <property type="evidence" value="ECO:0007669"/>
    <property type="project" value="InterPro"/>
</dbReference>
<dbReference type="RefSeq" id="WP_159249821.1">
    <property type="nucleotide sequence ID" value="NZ_BJCH01000027.1"/>
</dbReference>
<evidence type="ECO:0008006" key="3">
    <source>
        <dbReference type="Google" id="ProtNLM"/>
    </source>
</evidence>
<dbReference type="AlphaFoldDB" id="A0A6H9GKD4"/>
<evidence type="ECO:0000313" key="2">
    <source>
        <dbReference type="Proteomes" id="UP000438874"/>
    </source>
</evidence>
<dbReference type="Gene3D" id="2.150.10.10">
    <property type="entry name" value="Serralysin-like metalloprotease, C-terminal"/>
    <property type="match status" value="1"/>
</dbReference>
<organism evidence="1 2">
    <name type="scientific">Microcystis aeruginosa NIES-3787</name>
    <dbReference type="NCBI Taxonomy" id="2517782"/>
    <lineage>
        <taxon>Bacteria</taxon>
        <taxon>Bacillati</taxon>
        <taxon>Cyanobacteriota</taxon>
        <taxon>Cyanophyceae</taxon>
        <taxon>Oscillatoriophycideae</taxon>
        <taxon>Chroococcales</taxon>
        <taxon>Microcystaceae</taxon>
        <taxon>Microcystis</taxon>
    </lineage>
</organism>
<comment type="caution">
    <text evidence="1">The sequence shown here is derived from an EMBL/GenBank/DDBJ whole genome shotgun (WGS) entry which is preliminary data.</text>
</comment>
<gene>
    <name evidence="1" type="ORF">NIES3787_25460</name>
</gene>
<dbReference type="InterPro" id="IPR001343">
    <property type="entry name" value="Hemolysn_Ca-bd"/>
</dbReference>
<dbReference type="Proteomes" id="UP000438874">
    <property type="component" value="Unassembled WGS sequence"/>
</dbReference>
<protein>
    <recommendedName>
        <fullName evidence="3">DUF4214 domain-containing protein</fullName>
    </recommendedName>
</protein>
<accession>A0A6H9GKD4</accession>
<reference evidence="1 2" key="1">
    <citation type="submission" date="2019-02" db="EMBL/GenBank/DDBJ databases">
        <title>Draft genome sequence of Arthrospira platensis NIES-3787.</title>
        <authorList>
            <person name="Yamaguchi H."/>
            <person name="Suzuki S."/>
            <person name="Kawachi M."/>
        </authorList>
    </citation>
    <scope>NUCLEOTIDE SEQUENCE [LARGE SCALE GENOMIC DNA]</scope>
    <source>
        <strain evidence="1 2">NIES-3787</strain>
    </source>
</reference>
<dbReference type="Pfam" id="PF00353">
    <property type="entry name" value="HemolysinCabind"/>
    <property type="match status" value="1"/>
</dbReference>
<dbReference type="InterPro" id="IPR011049">
    <property type="entry name" value="Serralysin-like_metalloprot_C"/>
</dbReference>
<name>A0A6H9GKD4_MICAE</name>